<dbReference type="CDD" id="cd00082">
    <property type="entry name" value="HisKA"/>
    <property type="match status" value="1"/>
</dbReference>
<protein>
    <recommendedName>
        <fullName evidence="4">histidine kinase</fullName>
        <ecNumber evidence="4">2.7.13.3</ecNumber>
    </recommendedName>
</protein>
<dbReference type="Gene3D" id="1.20.1730.10">
    <property type="entry name" value="Sodium/glucose cotransporter"/>
    <property type="match status" value="1"/>
</dbReference>
<evidence type="ECO:0000256" key="14">
    <source>
        <dbReference type="SAM" id="Coils"/>
    </source>
</evidence>
<dbReference type="PRINTS" id="PR00344">
    <property type="entry name" value="BCTRLSENSOR"/>
</dbReference>
<evidence type="ECO:0000256" key="10">
    <source>
        <dbReference type="ARBA" id="ARBA00022840"/>
    </source>
</evidence>
<feature type="transmembrane region" description="Helical" evidence="15">
    <location>
        <begin position="108"/>
        <end position="129"/>
    </location>
</feature>
<feature type="transmembrane region" description="Helical" evidence="15">
    <location>
        <begin position="247"/>
        <end position="264"/>
    </location>
</feature>
<keyword evidence="18" id="KW-1185">Reference proteome</keyword>
<dbReference type="SMART" id="SM00387">
    <property type="entry name" value="HATPase_c"/>
    <property type="match status" value="1"/>
</dbReference>
<keyword evidence="12" id="KW-0902">Two-component regulatory system</keyword>
<dbReference type="InterPro" id="IPR005467">
    <property type="entry name" value="His_kinase_dom"/>
</dbReference>
<feature type="transmembrane region" description="Helical" evidence="15">
    <location>
        <begin position="6"/>
        <end position="24"/>
    </location>
</feature>
<feature type="transmembrane region" description="Helical" evidence="15">
    <location>
        <begin position="446"/>
        <end position="473"/>
    </location>
</feature>
<evidence type="ECO:0000256" key="4">
    <source>
        <dbReference type="ARBA" id="ARBA00012438"/>
    </source>
</evidence>
<keyword evidence="10 17" id="KW-0067">ATP-binding</keyword>
<evidence type="ECO:0000256" key="8">
    <source>
        <dbReference type="ARBA" id="ARBA00022741"/>
    </source>
</evidence>
<dbReference type="Gene3D" id="1.10.287.130">
    <property type="match status" value="1"/>
</dbReference>
<feature type="transmembrane region" description="Helical" evidence="15">
    <location>
        <begin position="412"/>
        <end position="439"/>
    </location>
</feature>
<name>A0ABW4I841_9SPHI</name>
<dbReference type="SUPFAM" id="SSF55874">
    <property type="entry name" value="ATPase domain of HSP90 chaperone/DNA topoisomerase II/histidine kinase"/>
    <property type="match status" value="1"/>
</dbReference>
<evidence type="ECO:0000256" key="12">
    <source>
        <dbReference type="ARBA" id="ARBA00023012"/>
    </source>
</evidence>
<accession>A0ABW4I841</accession>
<feature type="transmembrane region" description="Helical" evidence="15">
    <location>
        <begin position="36"/>
        <end position="55"/>
    </location>
</feature>
<evidence type="ECO:0000259" key="16">
    <source>
        <dbReference type="PROSITE" id="PS50109"/>
    </source>
</evidence>
<dbReference type="InterPro" id="IPR004358">
    <property type="entry name" value="Sig_transdc_His_kin-like_C"/>
</dbReference>
<dbReference type="PANTHER" id="PTHR42878">
    <property type="entry name" value="TWO-COMPONENT HISTIDINE KINASE"/>
    <property type="match status" value="1"/>
</dbReference>
<keyword evidence="5" id="KW-0597">Phosphoprotein</keyword>
<organism evidence="17 18">
    <name type="scientific">Pseudopedobacter beijingensis</name>
    <dbReference type="NCBI Taxonomy" id="1207056"/>
    <lineage>
        <taxon>Bacteria</taxon>
        <taxon>Pseudomonadati</taxon>
        <taxon>Bacteroidota</taxon>
        <taxon>Sphingobacteriia</taxon>
        <taxon>Sphingobacteriales</taxon>
        <taxon>Sphingobacteriaceae</taxon>
        <taxon>Pseudopedobacter</taxon>
    </lineage>
</organism>
<keyword evidence="14" id="KW-0175">Coiled coil</keyword>
<feature type="transmembrane region" description="Helical" evidence="15">
    <location>
        <begin position="192"/>
        <end position="218"/>
    </location>
</feature>
<dbReference type="InterPro" id="IPR001734">
    <property type="entry name" value="Na/solute_symporter"/>
</dbReference>
<sequence>MDAGLLIIGSFAYLLLLFWVAYRAEKNLFSVKLQPYIYAFSIAVYCSAWAFYGSIGKANDDGLDFLAVYIGPTITAPIWVLLLRRIIRICKQYRITSLADFISARYGKSAILGTVITIVCVLGLVPYIALQIKAIAVTFDYLTQNIDSGYYTSLIHQNIFRNSPLWITVILAVFIIVFSTRKIDSTEKHKGMVAAVALESIVKLVCFLIGGVFIVYFLNNGVADVFRKATEKGIYENSFLLNGETGYTDWIVICLLSSLAMLLLPRQFQVAVVENTDEKHIKKAMWILPLYMLLINFFVLPIALSGNMIFTKGSIEADYAILSLPFREGQSLLSFLVYLGGFSAATGMIIVETIALSTMFSNNLLWPIILRIGGLRKTFLPQAERSIKTIRRFSIVLILILSYAYFTKVAESYSLVSTGLISFAAMAQFAPAVLGGVFWESGNKKGALLGVTAGVVVWFYTLIVPAIAGVGFIPDAIMQEGLFGWELLKPQALFGMTALSPLSHSFFWSMFVNVSFYVLGSVYFRTKQVEKVQAKLFVNNSKYHTPYEIAVKRSGQVSYGQMQAFLQQFLGEEKLMQMIKEFEKNYGVNIRLADDNIDQRFLSYSEKVLSGVIGTASSKLLIESILKEEEVTLNEVVELIKESQQLIALNKELEEKTMALKQASESLASINQQMKEAEILKDEFLYTITHELRTPLTSIRAFSEILYDNPDIDEDQKQHFLAVMIKEIERLSRLITRVLDLEKLESGSQQLQFGPVDVQQVITDAIEAFSKLLEEHKIKLEVSLLSDNMVINADQELLTRLTQNILANAIKYADKEAGQIKVSVKDVNDKLLISIKDNGKGIEEKHRPHIFNKFYQIHNSNQGSGLGLAICKRIVELHQGEIWVEQEYTEGAGISFTLNK</sequence>
<dbReference type="GO" id="GO:0005524">
    <property type="term" value="F:ATP binding"/>
    <property type="evidence" value="ECO:0007669"/>
    <property type="project" value="UniProtKB-KW"/>
</dbReference>
<feature type="transmembrane region" description="Helical" evidence="15">
    <location>
        <begin position="506"/>
        <end position="524"/>
    </location>
</feature>
<evidence type="ECO:0000256" key="1">
    <source>
        <dbReference type="ARBA" id="ARBA00000085"/>
    </source>
</evidence>
<keyword evidence="8" id="KW-0547">Nucleotide-binding</keyword>
<dbReference type="SMART" id="SM00388">
    <property type="entry name" value="HisKA"/>
    <property type="match status" value="1"/>
</dbReference>
<keyword evidence="7 15" id="KW-0812">Transmembrane</keyword>
<dbReference type="CDD" id="cd10322">
    <property type="entry name" value="SLC5sbd"/>
    <property type="match status" value="1"/>
</dbReference>
<dbReference type="RefSeq" id="WP_379660757.1">
    <property type="nucleotide sequence ID" value="NZ_JBHUDG010000001.1"/>
</dbReference>
<evidence type="ECO:0000256" key="5">
    <source>
        <dbReference type="ARBA" id="ARBA00022553"/>
    </source>
</evidence>
<feature type="transmembrane region" description="Helical" evidence="15">
    <location>
        <begin position="285"/>
        <end position="304"/>
    </location>
</feature>
<proteinExistence type="inferred from homology"/>
<evidence type="ECO:0000256" key="15">
    <source>
        <dbReference type="SAM" id="Phobius"/>
    </source>
</evidence>
<keyword evidence="11 15" id="KW-1133">Transmembrane helix</keyword>
<dbReference type="InterPro" id="IPR003594">
    <property type="entry name" value="HATPase_dom"/>
</dbReference>
<evidence type="ECO:0000313" key="17">
    <source>
        <dbReference type="EMBL" id="MFD1628370.1"/>
    </source>
</evidence>
<dbReference type="Proteomes" id="UP001597118">
    <property type="component" value="Unassembled WGS sequence"/>
</dbReference>
<gene>
    <name evidence="17" type="ORF">ACFSAH_00695</name>
</gene>
<comment type="catalytic activity">
    <reaction evidence="1">
        <text>ATP + protein L-histidine = ADP + protein N-phospho-L-histidine.</text>
        <dbReference type="EC" id="2.7.13.3"/>
    </reaction>
</comment>
<dbReference type="PROSITE" id="PS50283">
    <property type="entry name" value="NA_SOLUT_SYMP_3"/>
    <property type="match status" value="1"/>
</dbReference>
<evidence type="ECO:0000256" key="13">
    <source>
        <dbReference type="ARBA" id="ARBA00023136"/>
    </source>
</evidence>
<dbReference type="InterPro" id="IPR036097">
    <property type="entry name" value="HisK_dim/P_sf"/>
</dbReference>
<comment type="caution">
    <text evidence="17">The sequence shown here is derived from an EMBL/GenBank/DDBJ whole genome shotgun (WGS) entry which is preliminary data.</text>
</comment>
<keyword evidence="9" id="KW-0418">Kinase</keyword>
<evidence type="ECO:0000313" key="18">
    <source>
        <dbReference type="Proteomes" id="UP001597118"/>
    </source>
</evidence>
<dbReference type="InterPro" id="IPR038377">
    <property type="entry name" value="Na/Glc_symporter_sf"/>
</dbReference>
<dbReference type="Pfam" id="PF00512">
    <property type="entry name" value="HisKA"/>
    <property type="match status" value="1"/>
</dbReference>
<evidence type="ECO:0000256" key="9">
    <source>
        <dbReference type="ARBA" id="ARBA00022777"/>
    </source>
</evidence>
<feature type="transmembrane region" description="Helical" evidence="15">
    <location>
        <begin position="67"/>
        <end position="87"/>
    </location>
</feature>
<dbReference type="PANTHER" id="PTHR42878:SF7">
    <property type="entry name" value="SENSOR HISTIDINE KINASE GLRK"/>
    <property type="match status" value="1"/>
</dbReference>
<feature type="transmembrane region" description="Helical" evidence="15">
    <location>
        <begin position="335"/>
        <end position="368"/>
    </location>
</feature>
<evidence type="ECO:0000256" key="7">
    <source>
        <dbReference type="ARBA" id="ARBA00022692"/>
    </source>
</evidence>
<feature type="transmembrane region" description="Helical" evidence="15">
    <location>
        <begin position="163"/>
        <end position="180"/>
    </location>
</feature>
<comment type="subcellular location">
    <subcellularLocation>
        <location evidence="2">Membrane</location>
        <topology evidence="2">Multi-pass membrane protein</topology>
    </subcellularLocation>
</comment>
<evidence type="ECO:0000256" key="6">
    <source>
        <dbReference type="ARBA" id="ARBA00022679"/>
    </source>
</evidence>
<keyword evidence="13 15" id="KW-0472">Membrane</keyword>
<dbReference type="EMBL" id="JBHUDG010000001">
    <property type="protein sequence ID" value="MFD1628370.1"/>
    <property type="molecule type" value="Genomic_DNA"/>
</dbReference>
<comment type="similarity">
    <text evidence="3">Belongs to the sodium:solute symporter (SSF) (TC 2.A.21) family.</text>
</comment>
<dbReference type="InterPro" id="IPR003661">
    <property type="entry name" value="HisK_dim/P_dom"/>
</dbReference>
<keyword evidence="6" id="KW-0808">Transferase</keyword>
<feature type="coiled-coil region" evidence="14">
    <location>
        <begin position="636"/>
        <end position="680"/>
    </location>
</feature>
<dbReference type="InterPro" id="IPR036890">
    <property type="entry name" value="HATPase_C_sf"/>
</dbReference>
<reference evidence="18" key="1">
    <citation type="journal article" date="2019" name="Int. J. Syst. Evol. Microbiol.">
        <title>The Global Catalogue of Microorganisms (GCM) 10K type strain sequencing project: providing services to taxonomists for standard genome sequencing and annotation.</title>
        <authorList>
            <consortium name="The Broad Institute Genomics Platform"/>
            <consortium name="The Broad Institute Genome Sequencing Center for Infectious Disease"/>
            <person name="Wu L."/>
            <person name="Ma J."/>
        </authorList>
    </citation>
    <scope>NUCLEOTIDE SEQUENCE [LARGE SCALE GENOMIC DNA]</scope>
    <source>
        <strain evidence="18">CCUG 53762</strain>
    </source>
</reference>
<dbReference type="EC" id="2.7.13.3" evidence="4"/>
<feature type="domain" description="Histidine kinase" evidence="16">
    <location>
        <begin position="687"/>
        <end position="900"/>
    </location>
</feature>
<evidence type="ECO:0000256" key="3">
    <source>
        <dbReference type="ARBA" id="ARBA00006434"/>
    </source>
</evidence>
<dbReference type="SUPFAM" id="SSF47384">
    <property type="entry name" value="Homodimeric domain of signal transducing histidine kinase"/>
    <property type="match status" value="1"/>
</dbReference>
<dbReference type="CDD" id="cd00075">
    <property type="entry name" value="HATPase"/>
    <property type="match status" value="1"/>
</dbReference>
<dbReference type="Gene3D" id="3.30.565.10">
    <property type="entry name" value="Histidine kinase-like ATPase, C-terminal domain"/>
    <property type="match status" value="1"/>
</dbReference>
<evidence type="ECO:0000256" key="11">
    <source>
        <dbReference type="ARBA" id="ARBA00022989"/>
    </source>
</evidence>
<dbReference type="PROSITE" id="PS50109">
    <property type="entry name" value="HIS_KIN"/>
    <property type="match status" value="1"/>
</dbReference>
<evidence type="ECO:0000256" key="2">
    <source>
        <dbReference type="ARBA" id="ARBA00004141"/>
    </source>
</evidence>
<dbReference type="InterPro" id="IPR050351">
    <property type="entry name" value="BphY/WalK/GraS-like"/>
</dbReference>
<dbReference type="Pfam" id="PF02518">
    <property type="entry name" value="HATPase_c"/>
    <property type="match status" value="1"/>
</dbReference>
<feature type="transmembrane region" description="Helical" evidence="15">
    <location>
        <begin position="389"/>
        <end position="406"/>
    </location>
</feature>